<evidence type="ECO:0000256" key="6">
    <source>
        <dbReference type="ARBA" id="ARBA00023136"/>
    </source>
</evidence>
<accession>A0ABT4JZF8</accession>
<evidence type="ECO:0000256" key="3">
    <source>
        <dbReference type="ARBA" id="ARBA00022475"/>
    </source>
</evidence>
<name>A0ABT4JZF8_9GAMM</name>
<keyword evidence="3" id="KW-1003">Cell membrane</keyword>
<evidence type="ECO:0000256" key="7">
    <source>
        <dbReference type="RuleBase" id="RU003879"/>
    </source>
</evidence>
<keyword evidence="7" id="KW-0813">Transport</keyword>
<dbReference type="EMBL" id="JAPUBN010000024">
    <property type="protein sequence ID" value="MCZ2723739.1"/>
    <property type="molecule type" value="Genomic_DNA"/>
</dbReference>
<evidence type="ECO:0000256" key="5">
    <source>
        <dbReference type="ARBA" id="ARBA00022989"/>
    </source>
</evidence>
<keyword evidence="4 7" id="KW-0812">Transmembrane</keyword>
<comment type="similarity">
    <text evidence="2 7">Belongs to the ExbD/TolR family.</text>
</comment>
<dbReference type="RefSeq" id="WP_269127886.1">
    <property type="nucleotide sequence ID" value="NZ_JAPUBN010000024.1"/>
</dbReference>
<keyword evidence="5 8" id="KW-1133">Transmembrane helix</keyword>
<feature type="transmembrane region" description="Helical" evidence="8">
    <location>
        <begin position="20"/>
        <end position="40"/>
    </location>
</feature>
<dbReference type="InterPro" id="IPR003400">
    <property type="entry name" value="ExbD"/>
</dbReference>
<protein>
    <submittedName>
        <fullName evidence="9">Biopolymer transporter ExbD</fullName>
    </submittedName>
</protein>
<keyword evidence="6 8" id="KW-0472">Membrane</keyword>
<proteinExistence type="inferred from homology"/>
<dbReference type="Proteomes" id="UP001149719">
    <property type="component" value="Unassembled WGS sequence"/>
</dbReference>
<keyword evidence="7" id="KW-0653">Protein transport</keyword>
<dbReference type="PANTHER" id="PTHR30558">
    <property type="entry name" value="EXBD MEMBRANE COMPONENT OF PMF-DRIVEN MACROMOLECULE IMPORT SYSTEM"/>
    <property type="match status" value="1"/>
</dbReference>
<evidence type="ECO:0000313" key="10">
    <source>
        <dbReference type="Proteomes" id="UP001149719"/>
    </source>
</evidence>
<gene>
    <name evidence="9" type="ORF">O1D97_19480</name>
</gene>
<dbReference type="PANTHER" id="PTHR30558:SF3">
    <property type="entry name" value="BIOPOLYMER TRANSPORT PROTEIN EXBD-RELATED"/>
    <property type="match status" value="1"/>
</dbReference>
<evidence type="ECO:0000256" key="8">
    <source>
        <dbReference type="SAM" id="Phobius"/>
    </source>
</evidence>
<evidence type="ECO:0000256" key="2">
    <source>
        <dbReference type="ARBA" id="ARBA00005811"/>
    </source>
</evidence>
<keyword evidence="10" id="KW-1185">Reference proteome</keyword>
<organism evidence="9 10">
    <name type="scientific">Marinomonas phaeophyticola</name>
    <dbReference type="NCBI Taxonomy" id="3004091"/>
    <lineage>
        <taxon>Bacteria</taxon>
        <taxon>Pseudomonadati</taxon>
        <taxon>Pseudomonadota</taxon>
        <taxon>Gammaproteobacteria</taxon>
        <taxon>Oceanospirillales</taxon>
        <taxon>Oceanospirillaceae</taxon>
        <taxon>Marinomonas</taxon>
    </lineage>
</organism>
<evidence type="ECO:0000313" key="9">
    <source>
        <dbReference type="EMBL" id="MCZ2723739.1"/>
    </source>
</evidence>
<sequence length="134" mass="15018">MILTTSEKTSSSSDKLDESMVPAINIVFLLLIFFMIAGHIESRSDQLVIPTSSSETDLVLQDIEIRVMAGERYYLNDVQVEAKDLFEQVRQLSPALEVKIICRIHKDLPASSMDPVLQAVKKLGTKQLLLVTEQ</sequence>
<comment type="caution">
    <text evidence="9">The sequence shown here is derived from an EMBL/GenBank/DDBJ whole genome shotgun (WGS) entry which is preliminary data.</text>
</comment>
<reference evidence="9" key="1">
    <citation type="submission" date="2022-12" db="EMBL/GenBank/DDBJ databases">
        <title>Marinomonas 15G1-11 sp. nov, isolated from marine algae.</title>
        <authorList>
            <person name="Butt M."/>
            <person name="Choi D.G."/>
            <person name="Kim J.M."/>
            <person name="Lee J.K."/>
            <person name="Baek J.H."/>
            <person name="Jeon C.O."/>
        </authorList>
    </citation>
    <scope>NUCLEOTIDE SEQUENCE</scope>
    <source>
        <strain evidence="9">15G1-11</strain>
    </source>
</reference>
<comment type="subcellular location">
    <subcellularLocation>
        <location evidence="1">Cell membrane</location>
        <topology evidence="1">Single-pass membrane protein</topology>
    </subcellularLocation>
    <subcellularLocation>
        <location evidence="7">Cell membrane</location>
        <topology evidence="7">Single-pass type II membrane protein</topology>
    </subcellularLocation>
</comment>
<evidence type="ECO:0000256" key="1">
    <source>
        <dbReference type="ARBA" id="ARBA00004162"/>
    </source>
</evidence>
<evidence type="ECO:0000256" key="4">
    <source>
        <dbReference type="ARBA" id="ARBA00022692"/>
    </source>
</evidence>
<dbReference type="Pfam" id="PF02472">
    <property type="entry name" value="ExbD"/>
    <property type="match status" value="1"/>
</dbReference>